<reference evidence="4" key="1">
    <citation type="submission" date="2016-06" db="UniProtKB">
        <authorList>
            <consortium name="WormBaseParasite"/>
        </authorList>
    </citation>
    <scope>IDENTIFICATION</scope>
</reference>
<evidence type="ECO:0000313" key="4">
    <source>
        <dbReference type="WBParaSite" id="TCNE_0000547401-mRNA-1"/>
    </source>
</evidence>
<name>A0A183UAF4_TOXCA</name>
<gene>
    <name evidence="2" type="ORF">TCNE_LOCUS5474</name>
</gene>
<proteinExistence type="predicted"/>
<reference evidence="2 3" key="2">
    <citation type="submission" date="2018-11" db="EMBL/GenBank/DDBJ databases">
        <authorList>
            <consortium name="Pathogen Informatics"/>
        </authorList>
    </citation>
    <scope>NUCLEOTIDE SEQUENCE [LARGE SCALE GENOMIC DNA]</scope>
</reference>
<dbReference type="InterPro" id="IPR000595">
    <property type="entry name" value="cNMP-bd_dom"/>
</dbReference>
<evidence type="ECO:0000313" key="3">
    <source>
        <dbReference type="Proteomes" id="UP000050794"/>
    </source>
</evidence>
<dbReference type="SUPFAM" id="SSF51206">
    <property type="entry name" value="cAMP-binding domain-like"/>
    <property type="match status" value="1"/>
</dbReference>
<evidence type="ECO:0000313" key="2">
    <source>
        <dbReference type="EMBL" id="VDM36625.1"/>
    </source>
</evidence>
<dbReference type="InterPro" id="IPR014710">
    <property type="entry name" value="RmlC-like_jellyroll"/>
</dbReference>
<evidence type="ECO:0000259" key="1">
    <source>
        <dbReference type="PROSITE" id="PS50042"/>
    </source>
</evidence>
<dbReference type="InterPro" id="IPR018490">
    <property type="entry name" value="cNMP-bd_dom_sf"/>
</dbReference>
<sequence length="110" mass="13197">MLYLHLINTRSRFCCVRRFGWLKQVFSNVQLTARRVELQDVSTIYFNVRRLGVFENLNDAPLRTICRTARYERHPPNFLLFRQGQVATCWYILLSGSVFIDKRVHLPYSW</sequence>
<dbReference type="CDD" id="cd00038">
    <property type="entry name" value="CAP_ED"/>
    <property type="match status" value="1"/>
</dbReference>
<dbReference type="PROSITE" id="PS50042">
    <property type="entry name" value="CNMP_BINDING_3"/>
    <property type="match status" value="1"/>
</dbReference>
<feature type="domain" description="Cyclic nucleotide-binding" evidence="1">
    <location>
        <begin position="53"/>
        <end position="100"/>
    </location>
</feature>
<dbReference type="Gene3D" id="2.60.120.10">
    <property type="entry name" value="Jelly Rolls"/>
    <property type="match status" value="1"/>
</dbReference>
<dbReference type="AlphaFoldDB" id="A0A183UAF4"/>
<keyword evidence="3" id="KW-1185">Reference proteome</keyword>
<dbReference type="EMBL" id="UYWY01019359">
    <property type="protein sequence ID" value="VDM36625.1"/>
    <property type="molecule type" value="Genomic_DNA"/>
</dbReference>
<dbReference type="WBParaSite" id="TCNE_0000547401-mRNA-1">
    <property type="protein sequence ID" value="TCNE_0000547401-mRNA-1"/>
    <property type="gene ID" value="TCNE_0000547401"/>
</dbReference>
<accession>A0A183UAF4</accession>
<organism evidence="3 4">
    <name type="scientific">Toxocara canis</name>
    <name type="common">Canine roundworm</name>
    <dbReference type="NCBI Taxonomy" id="6265"/>
    <lineage>
        <taxon>Eukaryota</taxon>
        <taxon>Metazoa</taxon>
        <taxon>Ecdysozoa</taxon>
        <taxon>Nematoda</taxon>
        <taxon>Chromadorea</taxon>
        <taxon>Rhabditida</taxon>
        <taxon>Spirurina</taxon>
        <taxon>Ascaridomorpha</taxon>
        <taxon>Ascaridoidea</taxon>
        <taxon>Toxocaridae</taxon>
        <taxon>Toxocara</taxon>
    </lineage>
</organism>
<protein>
    <submittedName>
        <fullName evidence="4">Cyclic nucleotide-binding domain-containing protein</fullName>
    </submittedName>
</protein>
<dbReference type="Proteomes" id="UP000050794">
    <property type="component" value="Unassembled WGS sequence"/>
</dbReference>